<comment type="similarity">
    <text evidence="2 10">Belongs to the thiolase-like superfamily. Thiolase family.</text>
</comment>
<evidence type="ECO:0000313" key="13">
    <source>
        <dbReference type="EMBL" id="TPD57539.1"/>
    </source>
</evidence>
<dbReference type="EC" id="2.3.1.174" evidence="3"/>
<dbReference type="InterPro" id="IPR020610">
    <property type="entry name" value="Thiolase_AS"/>
</dbReference>
<dbReference type="PANTHER" id="PTHR18919:SF12">
    <property type="entry name" value="ACYLTRANSFERASE RV0859-RELATED"/>
    <property type="match status" value="1"/>
</dbReference>
<keyword evidence="6 10" id="KW-0012">Acyltransferase</keyword>
<dbReference type="AlphaFoldDB" id="A0A501PAX3"/>
<organism evidence="13 14">
    <name type="scientific">Emcibacter nanhaiensis</name>
    <dbReference type="NCBI Taxonomy" id="1505037"/>
    <lineage>
        <taxon>Bacteria</taxon>
        <taxon>Pseudomonadati</taxon>
        <taxon>Pseudomonadota</taxon>
        <taxon>Alphaproteobacteria</taxon>
        <taxon>Emcibacterales</taxon>
        <taxon>Emcibacteraceae</taxon>
        <taxon>Emcibacter</taxon>
    </lineage>
</organism>
<evidence type="ECO:0000256" key="5">
    <source>
        <dbReference type="ARBA" id="ARBA00022752"/>
    </source>
</evidence>
<evidence type="ECO:0000256" key="8">
    <source>
        <dbReference type="ARBA" id="ARBA00048527"/>
    </source>
</evidence>
<comment type="pathway">
    <text evidence="1">Aromatic compound metabolism.</text>
</comment>
<dbReference type="NCBIfam" id="TIGR01930">
    <property type="entry name" value="AcCoA-C-Actrans"/>
    <property type="match status" value="1"/>
</dbReference>
<comment type="catalytic activity">
    <reaction evidence="8">
        <text>succinyl-CoA + acetyl-CoA = 3-oxoadipyl-CoA + CoA</text>
        <dbReference type="Rhea" id="RHEA:19481"/>
        <dbReference type="ChEBI" id="CHEBI:57287"/>
        <dbReference type="ChEBI" id="CHEBI:57288"/>
        <dbReference type="ChEBI" id="CHEBI:57292"/>
        <dbReference type="ChEBI" id="CHEBI:57348"/>
        <dbReference type="EC" id="2.3.1.174"/>
    </reaction>
</comment>
<dbReference type="PROSITE" id="PS00099">
    <property type="entry name" value="THIOLASE_3"/>
    <property type="match status" value="1"/>
</dbReference>
<dbReference type="Proteomes" id="UP000319148">
    <property type="component" value="Unassembled WGS sequence"/>
</dbReference>
<evidence type="ECO:0000256" key="9">
    <source>
        <dbReference type="PIRSR" id="PIRSR000429-1"/>
    </source>
</evidence>
<dbReference type="FunFam" id="3.40.47.10:FF:000010">
    <property type="entry name" value="Acetyl-CoA acetyltransferase (Thiolase)"/>
    <property type="match status" value="1"/>
</dbReference>
<dbReference type="GO" id="GO:0019619">
    <property type="term" value="P:3,4-dihydroxybenzoate catabolic process"/>
    <property type="evidence" value="ECO:0007669"/>
    <property type="project" value="InterPro"/>
</dbReference>
<dbReference type="InterPro" id="IPR020616">
    <property type="entry name" value="Thiolase_N"/>
</dbReference>
<dbReference type="GO" id="GO:0042619">
    <property type="term" value="P:poly-hydroxybutyrate biosynthetic process"/>
    <property type="evidence" value="ECO:0007669"/>
    <property type="project" value="UniProtKB-KW"/>
</dbReference>
<gene>
    <name evidence="13" type="primary">pcaF</name>
    <name evidence="13" type="ORF">FIV46_15605</name>
</gene>
<dbReference type="InterPro" id="IPR020613">
    <property type="entry name" value="Thiolase_CS"/>
</dbReference>
<dbReference type="InterPro" id="IPR002155">
    <property type="entry name" value="Thiolase"/>
</dbReference>
<dbReference type="CDD" id="cd00751">
    <property type="entry name" value="thiolase"/>
    <property type="match status" value="1"/>
</dbReference>
<dbReference type="GO" id="GO:0033812">
    <property type="term" value="F:3-oxoadipyl-CoA thiolase activity"/>
    <property type="evidence" value="ECO:0007669"/>
    <property type="project" value="UniProtKB-EC"/>
</dbReference>
<evidence type="ECO:0000256" key="3">
    <source>
        <dbReference type="ARBA" id="ARBA00012233"/>
    </source>
</evidence>
<dbReference type="PROSITE" id="PS00737">
    <property type="entry name" value="THIOLASE_2"/>
    <property type="match status" value="1"/>
</dbReference>
<keyword evidence="14" id="KW-1185">Reference proteome</keyword>
<evidence type="ECO:0000256" key="10">
    <source>
        <dbReference type="RuleBase" id="RU003557"/>
    </source>
</evidence>
<feature type="domain" description="Thiolase C-terminal" evidence="12">
    <location>
        <begin position="276"/>
        <end position="400"/>
    </location>
</feature>
<evidence type="ECO:0000259" key="11">
    <source>
        <dbReference type="Pfam" id="PF00108"/>
    </source>
</evidence>
<evidence type="ECO:0000256" key="1">
    <source>
        <dbReference type="ARBA" id="ARBA00005211"/>
    </source>
</evidence>
<feature type="active site" description="Proton acceptor" evidence="9">
    <location>
        <position position="387"/>
    </location>
</feature>
<dbReference type="PANTHER" id="PTHR18919">
    <property type="entry name" value="ACETYL-COA C-ACYLTRANSFERASE"/>
    <property type="match status" value="1"/>
</dbReference>
<keyword evidence="5" id="KW-0583">PHB biosynthesis</keyword>
<dbReference type="Gene3D" id="3.40.47.10">
    <property type="match status" value="1"/>
</dbReference>
<protein>
    <recommendedName>
        <fullName evidence="3">3-oxoadipyl-CoA thiolase</fullName>
        <ecNumber evidence="3">2.3.1.174</ecNumber>
    </recommendedName>
</protein>
<comment type="caution">
    <text evidence="13">The sequence shown here is derived from an EMBL/GenBank/DDBJ whole genome shotgun (WGS) entry which is preliminary data.</text>
</comment>
<feature type="domain" description="Thiolase N-terminal" evidence="11">
    <location>
        <begin position="5"/>
        <end position="269"/>
    </location>
</feature>
<accession>A0A501PAX3</accession>
<evidence type="ECO:0000256" key="6">
    <source>
        <dbReference type="ARBA" id="ARBA00023315"/>
    </source>
</evidence>
<evidence type="ECO:0000256" key="2">
    <source>
        <dbReference type="ARBA" id="ARBA00010982"/>
    </source>
</evidence>
<dbReference type="Pfam" id="PF02803">
    <property type="entry name" value="Thiolase_C"/>
    <property type="match status" value="1"/>
</dbReference>
<dbReference type="InterPro" id="IPR020617">
    <property type="entry name" value="Thiolase_C"/>
</dbReference>
<comment type="pathway">
    <text evidence="7">Metabolic intermediate biosynthesis; (R)-mevalonate biosynthesis; (R)-mevalonate from acetyl-CoA: step 1/3.</text>
</comment>
<keyword evidence="4 10" id="KW-0808">Transferase</keyword>
<dbReference type="EMBL" id="VFIY01000018">
    <property type="protein sequence ID" value="TPD57539.1"/>
    <property type="molecule type" value="Genomic_DNA"/>
</dbReference>
<evidence type="ECO:0000259" key="12">
    <source>
        <dbReference type="Pfam" id="PF02803"/>
    </source>
</evidence>
<dbReference type="OrthoDB" id="7181944at2"/>
<dbReference type="NCBIfam" id="NF006551">
    <property type="entry name" value="PRK09050.1"/>
    <property type="match status" value="1"/>
</dbReference>
<dbReference type="SUPFAM" id="SSF53901">
    <property type="entry name" value="Thiolase-like"/>
    <property type="match status" value="2"/>
</dbReference>
<dbReference type="InterPro" id="IPR012793">
    <property type="entry name" value="PcaF"/>
</dbReference>
<dbReference type="RefSeq" id="WP_139941854.1">
    <property type="nucleotide sequence ID" value="NZ_JBHSYP010000005.1"/>
</dbReference>
<evidence type="ECO:0000313" key="14">
    <source>
        <dbReference type="Proteomes" id="UP000319148"/>
    </source>
</evidence>
<dbReference type="NCBIfam" id="TIGR02430">
    <property type="entry name" value="pcaF"/>
    <property type="match status" value="1"/>
</dbReference>
<evidence type="ECO:0000256" key="4">
    <source>
        <dbReference type="ARBA" id="ARBA00022679"/>
    </source>
</evidence>
<evidence type="ECO:0000256" key="7">
    <source>
        <dbReference type="ARBA" id="ARBA00037924"/>
    </source>
</evidence>
<feature type="active site" description="Proton acceptor" evidence="9">
    <location>
        <position position="357"/>
    </location>
</feature>
<dbReference type="InterPro" id="IPR016039">
    <property type="entry name" value="Thiolase-like"/>
</dbReference>
<dbReference type="PIRSF" id="PIRSF000429">
    <property type="entry name" value="Ac-CoA_Ac_transf"/>
    <property type="match status" value="1"/>
</dbReference>
<feature type="active site" description="Acyl-thioester intermediate" evidence="9">
    <location>
        <position position="90"/>
    </location>
</feature>
<proteinExistence type="inferred from homology"/>
<sequence>MTEAFICDYIRTPIGRYGGALSSVRADDLGTIPLKALMERNPDMDWSKVDDVIFGNANGAGEDNRNVARMCALLAGLPVTLSGTTVNRLCGSGMDATGIAARAVKAGETELMIAGGVESMSRAPFVMGKAETAFSRNAEIYDTTIGWRFVNKLMKQQYGIDSMPETAENVAEDFNISREDQDQFAVRSQQKAVAAQENGRLAKEIVPVIIPQRKGDPIVVDKDEHPRAGTTLEGLAKLRAPFREGGSVTAGNASGVNDGACALIVASEQAAKTQGLTPKARVVGMATVGLEPRIMGFGPAPASKKLLERTGLTIEQMDVIELNEAFASQGLAVTRDLGIADDDPRVNPNGGAIALGHPLGMSGARLVGTAMYELHEKGGRYALCTMCIGVGQGIAMIIERV</sequence>
<reference evidence="14" key="1">
    <citation type="submission" date="2019-06" db="EMBL/GenBank/DDBJ databases">
        <title>The complete genome of Emcibacter congregatus ZYLT.</title>
        <authorList>
            <person name="Zhao Z."/>
        </authorList>
    </citation>
    <scope>NUCLEOTIDE SEQUENCE [LARGE SCALE GENOMIC DNA]</scope>
    <source>
        <strain evidence="14">MCCC 1A06723</strain>
    </source>
</reference>
<name>A0A501PAX3_9PROT</name>
<dbReference type="Pfam" id="PF00108">
    <property type="entry name" value="Thiolase_N"/>
    <property type="match status" value="1"/>
</dbReference>